<organism evidence="4 5">
    <name type="scientific">Jannaschia rubra</name>
    <dbReference type="NCBI Taxonomy" id="282197"/>
    <lineage>
        <taxon>Bacteria</taxon>
        <taxon>Pseudomonadati</taxon>
        <taxon>Pseudomonadota</taxon>
        <taxon>Alphaproteobacteria</taxon>
        <taxon>Rhodobacterales</taxon>
        <taxon>Roseobacteraceae</taxon>
        <taxon>Jannaschia</taxon>
    </lineage>
</organism>
<evidence type="ECO:0000313" key="5">
    <source>
        <dbReference type="Proteomes" id="UP000048908"/>
    </source>
</evidence>
<dbReference type="InterPro" id="IPR005090">
    <property type="entry name" value="RepC_N"/>
</dbReference>
<evidence type="ECO:0000259" key="2">
    <source>
        <dbReference type="Pfam" id="PF03428"/>
    </source>
</evidence>
<dbReference type="Pfam" id="PF03428">
    <property type="entry name" value="RP-C"/>
    <property type="match status" value="1"/>
</dbReference>
<dbReference type="AlphaFoldDB" id="A0A0M6XWA2"/>
<accession>A0A0M6XWA2</accession>
<dbReference type="EMBL" id="CXPG01000022">
    <property type="protein sequence ID" value="CTQ34561.1"/>
    <property type="molecule type" value="Genomic_DNA"/>
</dbReference>
<reference evidence="4 5" key="1">
    <citation type="submission" date="2015-07" db="EMBL/GenBank/DDBJ databases">
        <authorList>
            <person name="Noorani M."/>
        </authorList>
    </citation>
    <scope>NUCLEOTIDE SEQUENCE [LARGE SCALE GENOMIC DNA]</scope>
    <source>
        <strain evidence="4 5">CECT 5088</strain>
    </source>
</reference>
<feature type="domain" description="Plasmid replication protein C C-terminal" evidence="3">
    <location>
        <begin position="314"/>
        <end position="395"/>
    </location>
</feature>
<keyword evidence="5" id="KW-1185">Reference proteome</keyword>
<dbReference type="Pfam" id="PF11800">
    <property type="entry name" value="RP-C_C"/>
    <property type="match status" value="1"/>
</dbReference>
<evidence type="ECO:0000256" key="1">
    <source>
        <dbReference type="SAM" id="MobiDB-lite"/>
    </source>
</evidence>
<name>A0A0M6XWA2_9RHOB</name>
<feature type="domain" description="Plasmid replication protein C N-terminal" evidence="2">
    <location>
        <begin position="9"/>
        <end position="145"/>
    </location>
</feature>
<evidence type="ECO:0000259" key="3">
    <source>
        <dbReference type="Pfam" id="PF11800"/>
    </source>
</evidence>
<gene>
    <name evidence="4" type="ORF">JAN5088_03357</name>
</gene>
<proteinExistence type="predicted"/>
<feature type="compositionally biased region" description="Basic and acidic residues" evidence="1">
    <location>
        <begin position="241"/>
        <end position="254"/>
    </location>
</feature>
<feature type="region of interest" description="Disordered" evidence="1">
    <location>
        <begin position="204"/>
        <end position="262"/>
    </location>
</feature>
<feature type="compositionally biased region" description="Polar residues" evidence="1">
    <location>
        <begin position="223"/>
        <end position="232"/>
    </location>
</feature>
<sequence length="399" mass="43689">MSQTATFPALPQGHKRFTVEQLIREVGPTIGLGAPAQVALIHMMGHTAPDDWTSPNREPIYFAPQDVTAAALGKTRRALYNTEKQLERLGLIERRIKANGHRSPYGGCGIVFSRLIALVPDLLNLLDRLRREKAERRMLRNLRSTFKGIVLKHVREAGDAPHPRIEAAAEALASWPDARRLETMAIDALRAHVEEVKNVTDALAAGDDEGRDSSAMGEENDTPYLQENNQEHPSVICNAGMDERSAGKPAHDESFLTGPIGPERGREIKCAAASGARKAQFVSRLTPERLFGLASEDMKTLIADSQGKSRQLRTVDLIDAAVRILPSLGINYDAWEKAVETMGEEQATLAVFLIDANRDHPRTPVRNPGGALRAMTGRHRKGALNLVGGLIGLARRKNA</sequence>
<dbReference type="Proteomes" id="UP000048908">
    <property type="component" value="Unassembled WGS sequence"/>
</dbReference>
<dbReference type="InterPro" id="IPR021760">
    <property type="entry name" value="RepC_C"/>
</dbReference>
<protein>
    <submittedName>
        <fullName evidence="4">Replication initiation protein RepC</fullName>
    </submittedName>
</protein>
<evidence type="ECO:0000313" key="4">
    <source>
        <dbReference type="EMBL" id="CTQ34561.1"/>
    </source>
</evidence>